<organism evidence="2 3">
    <name type="scientific">Streptomyces longisporoflavus</name>
    <dbReference type="NCBI Taxonomy" id="28044"/>
    <lineage>
        <taxon>Bacteria</taxon>
        <taxon>Bacillati</taxon>
        <taxon>Actinomycetota</taxon>
        <taxon>Actinomycetes</taxon>
        <taxon>Kitasatosporales</taxon>
        <taxon>Streptomycetaceae</taxon>
        <taxon>Streptomyces</taxon>
    </lineage>
</organism>
<dbReference type="RefSeq" id="WP_397707889.1">
    <property type="nucleotide sequence ID" value="NZ_JBIRGN010000001.1"/>
</dbReference>
<evidence type="ECO:0008006" key="4">
    <source>
        <dbReference type="Google" id="ProtNLM"/>
    </source>
</evidence>
<feature type="compositionally biased region" description="Basic and acidic residues" evidence="1">
    <location>
        <begin position="7"/>
        <end position="54"/>
    </location>
</feature>
<gene>
    <name evidence="2" type="ORF">ACH4F9_04795</name>
</gene>
<dbReference type="Proteomes" id="UP001610818">
    <property type="component" value="Unassembled WGS sequence"/>
</dbReference>
<feature type="region of interest" description="Disordered" evidence="1">
    <location>
        <begin position="1"/>
        <end position="54"/>
    </location>
</feature>
<evidence type="ECO:0000313" key="2">
    <source>
        <dbReference type="EMBL" id="MFH8544315.1"/>
    </source>
</evidence>
<sequence length="54" mass="6435">MGNRQSPQDKSRARREQERSKQQPRRQDEQNDVDRVEENRRPEPGRKPAGDMGF</sequence>
<proteinExistence type="predicted"/>
<dbReference type="EMBL" id="JBIRGQ010000001">
    <property type="protein sequence ID" value="MFH8544315.1"/>
    <property type="molecule type" value="Genomic_DNA"/>
</dbReference>
<reference evidence="2 3" key="1">
    <citation type="submission" date="2024-10" db="EMBL/GenBank/DDBJ databases">
        <title>The Natural Products Discovery Center: Release of the First 8490 Sequenced Strains for Exploring Actinobacteria Biosynthetic Diversity.</title>
        <authorList>
            <person name="Kalkreuter E."/>
            <person name="Kautsar S.A."/>
            <person name="Yang D."/>
            <person name="Bader C.D."/>
            <person name="Teijaro C.N."/>
            <person name="Fluegel L."/>
            <person name="Davis C.M."/>
            <person name="Simpson J.R."/>
            <person name="Lauterbach L."/>
            <person name="Steele A.D."/>
            <person name="Gui C."/>
            <person name="Meng S."/>
            <person name="Li G."/>
            <person name="Viehrig K."/>
            <person name="Ye F."/>
            <person name="Su P."/>
            <person name="Kiefer A.F."/>
            <person name="Nichols A."/>
            <person name="Cepeda A.J."/>
            <person name="Yan W."/>
            <person name="Fan B."/>
            <person name="Jiang Y."/>
            <person name="Adhikari A."/>
            <person name="Zheng C.-J."/>
            <person name="Schuster L."/>
            <person name="Cowan T.M."/>
            <person name="Smanski M.J."/>
            <person name="Chevrette M.G."/>
            <person name="De Carvalho L.P.S."/>
            <person name="Shen B."/>
        </authorList>
    </citation>
    <scope>NUCLEOTIDE SEQUENCE [LARGE SCALE GENOMIC DNA]</scope>
    <source>
        <strain evidence="2 3">NPDC017990</strain>
    </source>
</reference>
<protein>
    <recommendedName>
        <fullName evidence="4">Small hydrophilic protein</fullName>
    </recommendedName>
</protein>
<evidence type="ECO:0000256" key="1">
    <source>
        <dbReference type="SAM" id="MobiDB-lite"/>
    </source>
</evidence>
<keyword evidence="3" id="KW-1185">Reference proteome</keyword>
<comment type="caution">
    <text evidence="2">The sequence shown here is derived from an EMBL/GenBank/DDBJ whole genome shotgun (WGS) entry which is preliminary data.</text>
</comment>
<accession>A0ABW7QH83</accession>
<name>A0ABW7QH83_9ACTN</name>
<evidence type="ECO:0000313" key="3">
    <source>
        <dbReference type="Proteomes" id="UP001610818"/>
    </source>
</evidence>